<dbReference type="PROSITE" id="PS51371">
    <property type="entry name" value="CBS"/>
    <property type="match status" value="2"/>
</dbReference>
<evidence type="ECO:0000256" key="1">
    <source>
        <dbReference type="PROSITE-ProRule" id="PRU00703"/>
    </source>
</evidence>
<dbReference type="InterPro" id="IPR058838">
    <property type="entry name" value="SH3_actinomycetes"/>
</dbReference>
<evidence type="ECO:0000313" key="5">
    <source>
        <dbReference type="Proteomes" id="UP000608955"/>
    </source>
</evidence>
<dbReference type="Gene3D" id="3.10.580.10">
    <property type="entry name" value="CBS-domain"/>
    <property type="match status" value="1"/>
</dbReference>
<dbReference type="InterPro" id="IPR006669">
    <property type="entry name" value="MgtE_transporter"/>
</dbReference>
<dbReference type="SUPFAM" id="SSF158791">
    <property type="entry name" value="MgtE N-terminal domain-like"/>
    <property type="match status" value="1"/>
</dbReference>
<protein>
    <submittedName>
        <fullName evidence="4">Magnesium transporter</fullName>
    </submittedName>
</protein>
<proteinExistence type="predicted"/>
<dbReference type="CDD" id="cd04606">
    <property type="entry name" value="CBS_pair_Mg_transporter"/>
    <property type="match status" value="1"/>
</dbReference>
<dbReference type="RefSeq" id="WP_190178770.1">
    <property type="nucleotide sequence ID" value="NZ_BMVF01000008.1"/>
</dbReference>
<gene>
    <name evidence="4" type="ORF">GCM10010508_35180</name>
</gene>
<dbReference type="GO" id="GO:0015095">
    <property type="term" value="F:magnesium ion transmembrane transporter activity"/>
    <property type="evidence" value="ECO:0007669"/>
    <property type="project" value="InterPro"/>
</dbReference>
<feature type="domain" description="CBS" evidence="3">
    <location>
        <begin position="287"/>
        <end position="354"/>
    </location>
</feature>
<keyword evidence="1" id="KW-0129">CBS domain</keyword>
<comment type="caution">
    <text evidence="4">The sequence shown here is derived from an EMBL/GenBank/DDBJ whole genome shotgun (WGS) entry which is preliminary data.</text>
</comment>
<organism evidence="4 5">
    <name type="scientific">Streptomyces naganishii JCM 4654</name>
    <dbReference type="NCBI Taxonomy" id="1306179"/>
    <lineage>
        <taxon>Bacteria</taxon>
        <taxon>Bacillati</taxon>
        <taxon>Actinomycetota</taxon>
        <taxon>Actinomycetes</taxon>
        <taxon>Kitasatosporales</taxon>
        <taxon>Streptomycetaceae</taxon>
        <taxon>Streptomyces</taxon>
    </lineage>
</organism>
<dbReference type="Proteomes" id="UP000608955">
    <property type="component" value="Unassembled WGS sequence"/>
</dbReference>
<sequence>MAAGAPRIFVSHLAGVAVFDPTGDQVGRVRDLVVMLRVGRRPPRLLGLVVELSTRRRIFLPMTRVTSIESGQVISTGVLNVRRFEQRPTERLVFGELLDRRVTLVETGEEVTVLDLSVQQLPARRDWEIDRVFVRKGRKGGAFRRNRGEALTVEWSAVTGFSLEEHGQGAENLLATFEQLRPADLANVLHHLSPKRRAEVAAALDDDRLADVLEELPEDDQIEILGKLKSERAADVLEAMDPDDAADLLAELPEEEQERLLGLMQPADAADMRRLMSYEEHTAGGLMTTEPIVLRPDATVADALARVRNRDLSPALAAQVYVCRPPDETPTGKYLGTVHFQRLLREPPYTLVSSVLDDDLQPLDPEATLPVIAGFFATYDMVAAPVVDEAGSLLGAVTVDDVLDHMLPDDWRETEFHLEDDGTGGDGTGGRGKSGDGAGGRGTGGGTGAGRDRGAQDAADEGAATHGT</sequence>
<dbReference type="InterPro" id="IPR038076">
    <property type="entry name" value="MgtE_N_sf"/>
</dbReference>
<feature type="compositionally biased region" description="Gly residues" evidence="2">
    <location>
        <begin position="424"/>
        <end position="449"/>
    </location>
</feature>
<feature type="domain" description="CBS" evidence="3">
    <location>
        <begin position="356"/>
        <end position="414"/>
    </location>
</feature>
<dbReference type="AlphaFoldDB" id="A0A918Y418"/>
<dbReference type="Pfam" id="PF26205">
    <property type="entry name" value="SH3_actinomycetes"/>
    <property type="match status" value="1"/>
</dbReference>
<keyword evidence="5" id="KW-1185">Reference proteome</keyword>
<dbReference type="Gene3D" id="1.25.60.10">
    <property type="entry name" value="MgtE N-terminal domain-like"/>
    <property type="match status" value="1"/>
</dbReference>
<dbReference type="EMBL" id="BMVF01000008">
    <property type="protein sequence ID" value="GHD90442.1"/>
    <property type="molecule type" value="Genomic_DNA"/>
</dbReference>
<reference evidence="4" key="1">
    <citation type="journal article" date="2014" name="Int. J. Syst. Evol. Microbiol.">
        <title>Complete genome sequence of Corynebacterium casei LMG S-19264T (=DSM 44701T), isolated from a smear-ripened cheese.</title>
        <authorList>
            <consortium name="US DOE Joint Genome Institute (JGI-PGF)"/>
            <person name="Walter F."/>
            <person name="Albersmeier A."/>
            <person name="Kalinowski J."/>
            <person name="Ruckert C."/>
        </authorList>
    </citation>
    <scope>NUCLEOTIDE SEQUENCE</scope>
    <source>
        <strain evidence="4">JCM 4654</strain>
    </source>
</reference>
<dbReference type="SMART" id="SM00924">
    <property type="entry name" value="MgtE_N"/>
    <property type="match status" value="1"/>
</dbReference>
<evidence type="ECO:0000259" key="3">
    <source>
        <dbReference type="PROSITE" id="PS51371"/>
    </source>
</evidence>
<name>A0A918Y418_9ACTN</name>
<dbReference type="InterPro" id="IPR046342">
    <property type="entry name" value="CBS_dom_sf"/>
</dbReference>
<dbReference type="Pfam" id="PF03448">
    <property type="entry name" value="MgtE_N"/>
    <property type="match status" value="1"/>
</dbReference>
<accession>A0A918Y418</accession>
<feature type="region of interest" description="Disordered" evidence="2">
    <location>
        <begin position="416"/>
        <end position="468"/>
    </location>
</feature>
<dbReference type="InterPro" id="IPR011033">
    <property type="entry name" value="PRC_barrel-like_sf"/>
</dbReference>
<dbReference type="InterPro" id="IPR006668">
    <property type="entry name" value="Mg_transptr_MgtE_intracell_dom"/>
</dbReference>
<dbReference type="PANTHER" id="PTHR43773">
    <property type="entry name" value="MAGNESIUM TRANSPORTER MGTE"/>
    <property type="match status" value="1"/>
</dbReference>
<dbReference type="SUPFAM" id="SSF50346">
    <property type="entry name" value="PRC-barrel domain"/>
    <property type="match status" value="1"/>
</dbReference>
<dbReference type="PANTHER" id="PTHR43773:SF1">
    <property type="entry name" value="MAGNESIUM TRANSPORTER MGTE"/>
    <property type="match status" value="1"/>
</dbReference>
<dbReference type="SUPFAM" id="SSF54631">
    <property type="entry name" value="CBS-domain pair"/>
    <property type="match status" value="1"/>
</dbReference>
<dbReference type="GO" id="GO:0016020">
    <property type="term" value="C:membrane"/>
    <property type="evidence" value="ECO:0007669"/>
    <property type="project" value="InterPro"/>
</dbReference>
<reference evidence="4" key="2">
    <citation type="submission" date="2020-09" db="EMBL/GenBank/DDBJ databases">
        <authorList>
            <person name="Sun Q."/>
            <person name="Ohkuma M."/>
        </authorList>
    </citation>
    <scope>NUCLEOTIDE SEQUENCE</scope>
    <source>
        <strain evidence="4">JCM 4654</strain>
    </source>
</reference>
<dbReference type="Pfam" id="PF00571">
    <property type="entry name" value="CBS"/>
    <property type="match status" value="2"/>
</dbReference>
<evidence type="ECO:0000256" key="2">
    <source>
        <dbReference type="SAM" id="MobiDB-lite"/>
    </source>
</evidence>
<dbReference type="InterPro" id="IPR000644">
    <property type="entry name" value="CBS_dom"/>
</dbReference>
<evidence type="ECO:0000313" key="4">
    <source>
        <dbReference type="EMBL" id="GHD90442.1"/>
    </source>
</evidence>